<dbReference type="PANTHER" id="PTHR24171">
    <property type="entry name" value="ANKYRIN REPEAT DOMAIN-CONTAINING PROTEIN 39-RELATED"/>
    <property type="match status" value="1"/>
</dbReference>
<accession>A0A5E4M978</accession>
<evidence type="ECO:0000313" key="4">
    <source>
        <dbReference type="EMBL" id="VVC28051.1"/>
    </source>
</evidence>
<dbReference type="PROSITE" id="PS50088">
    <property type="entry name" value="ANK_REPEAT"/>
    <property type="match status" value="3"/>
</dbReference>
<evidence type="ECO:0000256" key="1">
    <source>
        <dbReference type="ARBA" id="ARBA00022737"/>
    </source>
</evidence>
<dbReference type="PANTHER" id="PTHR24171:SF9">
    <property type="entry name" value="ANKYRIN REPEAT DOMAIN-CONTAINING PROTEIN 39"/>
    <property type="match status" value="1"/>
</dbReference>
<feature type="repeat" description="ANK" evidence="3">
    <location>
        <begin position="123"/>
        <end position="149"/>
    </location>
</feature>
<dbReference type="InterPro" id="IPR036770">
    <property type="entry name" value="Ankyrin_rpt-contain_sf"/>
</dbReference>
<feature type="repeat" description="ANK" evidence="3">
    <location>
        <begin position="231"/>
        <end position="263"/>
    </location>
</feature>
<name>A0A5E4M978_9HEMI</name>
<reference evidence="4 5" key="1">
    <citation type="submission" date="2019-08" db="EMBL/GenBank/DDBJ databases">
        <authorList>
            <person name="Alioto T."/>
            <person name="Alioto T."/>
            <person name="Gomez Garrido J."/>
        </authorList>
    </citation>
    <scope>NUCLEOTIDE SEQUENCE [LARGE SCALE GENOMIC DNA]</scope>
</reference>
<feature type="repeat" description="ANK" evidence="3">
    <location>
        <begin position="197"/>
        <end position="229"/>
    </location>
</feature>
<dbReference type="PROSITE" id="PS50297">
    <property type="entry name" value="ANK_REP_REGION"/>
    <property type="match status" value="3"/>
</dbReference>
<evidence type="ECO:0000256" key="2">
    <source>
        <dbReference type="ARBA" id="ARBA00023043"/>
    </source>
</evidence>
<dbReference type="Pfam" id="PF12796">
    <property type="entry name" value="Ank_2"/>
    <property type="match status" value="2"/>
</dbReference>
<evidence type="ECO:0000256" key="3">
    <source>
        <dbReference type="PROSITE-ProRule" id="PRU00023"/>
    </source>
</evidence>
<protein>
    <submittedName>
        <fullName evidence="4">Ankyrin repeat-containing domain,Ankyrin repeat</fullName>
    </submittedName>
</protein>
<sequence>MLIAFGFIDMTFVLNYYYKIVCPACNYNIEIKSERIVKKRKFQTGSIRSKMKYKKTTNIVPAGFESDEEYYDEFGNYHQKPVYKPQAENFQLTLQHACISNNVPEIIRALNSKSLNINCHLQNNWTPLMFAAFYGSFDAVTYLLENGADPAIHFDCHNVIMCVCNCKSVNINELDLVKCLNLFLSFNNIDINSKDTSGMTALMFACSNGWLKLVEYLVNDGADIEIVDNQNGETALFFAIRFNHFNIVKFLLSRGANKDATDKRNHTVYRIVESKNMSDMLNLLNGDVEQEQLPEFIFEEQTCWDIVIAELENGFPRDAESFLNALSMKQFTSTLKSNKTTFKQLLTWKSNVNNNVGITLTPHQKLLTTALKCFHTRNWSNQSLGMKRQEINAETIAHILAGIVRQLHVLDATLIYLESQSYILDQKKGREAIHNLMMIKYTKDKILKLLSDKEVRVSKSDYIGPCKVKTKKKKNINDIVFFGAAVLLVLLRIV</sequence>
<keyword evidence="5" id="KW-1185">Reference proteome</keyword>
<dbReference type="InterPro" id="IPR002110">
    <property type="entry name" value="Ankyrin_rpt"/>
</dbReference>
<evidence type="ECO:0000313" key="5">
    <source>
        <dbReference type="Proteomes" id="UP000325440"/>
    </source>
</evidence>
<dbReference type="SMART" id="SM00248">
    <property type="entry name" value="ANK"/>
    <property type="match status" value="4"/>
</dbReference>
<dbReference type="OrthoDB" id="448455at2759"/>
<dbReference type="EMBL" id="CABPRJ010000477">
    <property type="protein sequence ID" value="VVC28051.1"/>
    <property type="molecule type" value="Genomic_DNA"/>
</dbReference>
<dbReference type="Gene3D" id="1.25.40.20">
    <property type="entry name" value="Ankyrin repeat-containing domain"/>
    <property type="match status" value="1"/>
</dbReference>
<keyword evidence="1" id="KW-0677">Repeat</keyword>
<dbReference type="AlphaFoldDB" id="A0A5E4M978"/>
<dbReference type="Proteomes" id="UP000325440">
    <property type="component" value="Unassembled WGS sequence"/>
</dbReference>
<proteinExistence type="predicted"/>
<dbReference type="SUPFAM" id="SSF48403">
    <property type="entry name" value="Ankyrin repeat"/>
    <property type="match status" value="1"/>
</dbReference>
<keyword evidence="2 3" id="KW-0040">ANK repeat</keyword>
<gene>
    <name evidence="4" type="ORF">CINCED_3A004723</name>
</gene>
<organism evidence="4 5">
    <name type="scientific">Cinara cedri</name>
    <dbReference type="NCBI Taxonomy" id="506608"/>
    <lineage>
        <taxon>Eukaryota</taxon>
        <taxon>Metazoa</taxon>
        <taxon>Ecdysozoa</taxon>
        <taxon>Arthropoda</taxon>
        <taxon>Hexapoda</taxon>
        <taxon>Insecta</taxon>
        <taxon>Pterygota</taxon>
        <taxon>Neoptera</taxon>
        <taxon>Paraneoptera</taxon>
        <taxon>Hemiptera</taxon>
        <taxon>Sternorrhyncha</taxon>
        <taxon>Aphidomorpha</taxon>
        <taxon>Aphidoidea</taxon>
        <taxon>Aphididae</taxon>
        <taxon>Lachninae</taxon>
        <taxon>Cinara</taxon>
    </lineage>
</organism>